<evidence type="ECO:0000256" key="3">
    <source>
        <dbReference type="ARBA" id="ARBA00022483"/>
    </source>
</evidence>
<dbReference type="InterPro" id="IPR014770">
    <property type="entry name" value="Munc13_1"/>
</dbReference>
<comment type="similarity">
    <text evidence="2">Belongs to the unc-13 family.</text>
</comment>
<gene>
    <name evidence="5" type="ORF">GWI33_012825</name>
</gene>
<evidence type="ECO:0000256" key="2">
    <source>
        <dbReference type="ARBA" id="ARBA00005823"/>
    </source>
</evidence>
<keyword evidence="6" id="KW-1185">Reference proteome</keyword>
<evidence type="ECO:0000313" key="6">
    <source>
        <dbReference type="Proteomes" id="UP000625711"/>
    </source>
</evidence>
<feature type="domain" description="MHD1" evidence="4">
    <location>
        <begin position="540"/>
        <end position="661"/>
    </location>
</feature>
<dbReference type="SUPFAM" id="SSF49562">
    <property type="entry name" value="C2 domain (Calcium/lipid-binding domain, CaLB)"/>
    <property type="match status" value="1"/>
</dbReference>
<dbReference type="GO" id="GO:0006887">
    <property type="term" value="P:exocytosis"/>
    <property type="evidence" value="ECO:0007669"/>
    <property type="project" value="UniProtKB-KW"/>
</dbReference>
<dbReference type="PANTHER" id="PTHR45999">
    <property type="entry name" value="UNC-13-4A, ISOFORM B"/>
    <property type="match status" value="1"/>
</dbReference>
<organism evidence="5 6">
    <name type="scientific">Rhynchophorus ferrugineus</name>
    <name type="common">Red palm weevil</name>
    <name type="synonym">Curculio ferrugineus</name>
    <dbReference type="NCBI Taxonomy" id="354439"/>
    <lineage>
        <taxon>Eukaryota</taxon>
        <taxon>Metazoa</taxon>
        <taxon>Ecdysozoa</taxon>
        <taxon>Arthropoda</taxon>
        <taxon>Hexapoda</taxon>
        <taxon>Insecta</taxon>
        <taxon>Pterygota</taxon>
        <taxon>Neoptera</taxon>
        <taxon>Endopterygota</taxon>
        <taxon>Coleoptera</taxon>
        <taxon>Polyphaga</taxon>
        <taxon>Cucujiformia</taxon>
        <taxon>Curculionidae</taxon>
        <taxon>Dryophthorinae</taxon>
        <taxon>Rhynchophorus</taxon>
    </lineage>
</organism>
<evidence type="ECO:0000259" key="4">
    <source>
        <dbReference type="PROSITE" id="PS51258"/>
    </source>
</evidence>
<dbReference type="Gene3D" id="1.10.357.50">
    <property type="match status" value="1"/>
</dbReference>
<dbReference type="InterPro" id="IPR052095">
    <property type="entry name" value="UNC-13_domain"/>
</dbReference>
<dbReference type="InterPro" id="IPR000008">
    <property type="entry name" value="C2_dom"/>
</dbReference>
<dbReference type="InterPro" id="IPR035892">
    <property type="entry name" value="C2_domain_sf"/>
</dbReference>
<keyword evidence="3" id="KW-0268">Exocytosis</keyword>
<dbReference type="Proteomes" id="UP000625711">
    <property type="component" value="Unassembled WGS sequence"/>
</dbReference>
<dbReference type="EMBL" id="JAACXV010012676">
    <property type="protein sequence ID" value="KAF7274520.1"/>
    <property type="molecule type" value="Genomic_DNA"/>
</dbReference>
<evidence type="ECO:0000313" key="5">
    <source>
        <dbReference type="EMBL" id="KAF7274520.1"/>
    </source>
</evidence>
<protein>
    <recommendedName>
        <fullName evidence="4">MHD1 domain-containing protein</fullName>
    </recommendedName>
</protein>
<evidence type="ECO:0000256" key="1">
    <source>
        <dbReference type="ARBA" id="ARBA00004603"/>
    </source>
</evidence>
<dbReference type="OrthoDB" id="67700at2759"/>
<reference evidence="5" key="1">
    <citation type="submission" date="2020-08" db="EMBL/GenBank/DDBJ databases">
        <title>Genome sequencing and assembly of the red palm weevil Rhynchophorus ferrugineus.</title>
        <authorList>
            <person name="Dias G.B."/>
            <person name="Bergman C.M."/>
            <person name="Manee M."/>
        </authorList>
    </citation>
    <scope>NUCLEOTIDE SEQUENCE</scope>
    <source>
        <strain evidence="5">AA-2017</strain>
        <tissue evidence="5">Whole larva</tissue>
    </source>
</reference>
<dbReference type="Gene3D" id="2.60.40.150">
    <property type="entry name" value="C2 domain"/>
    <property type="match status" value="1"/>
</dbReference>
<sequence>MAKPRENSRRSIFSNWSFSRISPFSRRKVQTLQPEQENHKNNVSILTKELQIDNKQMISLNHDKVSPRKTYKYSISGDSVAVENIYTELLYTISHPIGSEVNQTHLLLYVQDVFGMNTERHEELLEVARKKENPQLLLNIKVKIVNDRQLQEYDCSNVKLRVKLLSISNIEQTWPIQGPDQKHVIILNHDQFDMLELTLWEDATSTKLFGKAVIPYKKLHSSSSVTWFKITTTKEYVIQVGITLNYKEPEDTSFDYHKYLRKKLLQHDLSLSEIVPYWWCQMTHSDAEQILREHAVQNGLSQTSVDLCSFLAYAEVHHTTPLNFTVFSRLIQNLVEPIQNQDLTDEDLEMFWKAVQSLVPSLFSIIKTSRVTVWSQNMIIKQFSEVLKILKVIKELLLYRTNIKFIDDQKMCDLTETLSSTTTEEADKWLAFPLEKAEENSTELTQLKNLIHVCQVIQDDLDKTVKYYNNLFIEYVEFHYAKHLYIFYEKKISKLLESKIKQISKNFKKIHYLGCNTKQRVTDMSEVSSDDPLSGGRLLFCLYMKIQKFVELGRELFEDDFQFYIGNFHQWFHGAVSQWLDAESFTASARINKKLQQDTLLPCANSVRYSSSALDCLVTFYQTKFMWERLKWPDLESSCNFVLKFIEDIICKSSIYYADLITGRLEAVFSNAEGRDDIYQIWALVISNVTYIQSILKPFIEEMRLEKLIDQLSSIKSDTDIRSIKIKYHEVVENTLKTLEKKIDYLIELLANKVISTLHQLLLENSSTIELTTYITDNVLTLDRCLNRNHFEKVLRCTRQALIKHFNETAEDNLGKNKPLTYYTFLEDAFTNVSNLLLRTRVEFFDDDSLKKTLTLLNTFRLGTPELIHQINLKTCEYYSTTTKLSIGELWLKCKFSKDSLIIKVLNANIDSSIKDNLNSFIIISLLPSHKLLGVSNFRTKTKTNSFSPTFDDNFKIKLKPEQSNIDGLVLFSIRHREYLKIYRVGEAMIKFDKIPRLSTKLPDVSPTKIRIFKPTNVDPDAIRALESRTTDNKAKDFLKDFKLRIM</sequence>
<comment type="caution">
    <text evidence="5">The sequence shown here is derived from an EMBL/GenBank/DDBJ whole genome shotgun (WGS) entry which is preliminary data.</text>
</comment>
<dbReference type="GO" id="GO:0005770">
    <property type="term" value="C:late endosome"/>
    <property type="evidence" value="ECO:0007669"/>
    <property type="project" value="UniProtKB-SubCell"/>
</dbReference>
<dbReference type="PANTHER" id="PTHR45999:SF2">
    <property type="entry name" value="PROTEIN UNC-13 HOMOLOG 4B"/>
    <property type="match status" value="1"/>
</dbReference>
<dbReference type="PROSITE" id="PS51258">
    <property type="entry name" value="MHD1"/>
    <property type="match status" value="1"/>
</dbReference>
<dbReference type="Pfam" id="PF00168">
    <property type="entry name" value="C2"/>
    <property type="match status" value="1"/>
</dbReference>
<proteinExistence type="inferred from homology"/>
<dbReference type="GO" id="GO:0099503">
    <property type="term" value="C:secretory vesicle"/>
    <property type="evidence" value="ECO:0007669"/>
    <property type="project" value="TreeGrafter"/>
</dbReference>
<dbReference type="AlphaFoldDB" id="A0A834I4X6"/>
<accession>A0A834I4X6</accession>
<comment type="subcellular location">
    <subcellularLocation>
        <location evidence="1">Late endosome</location>
    </subcellularLocation>
</comment>
<name>A0A834I4X6_RHYFE</name>